<dbReference type="Pfam" id="PF08021">
    <property type="entry name" value="FAD_binding_9"/>
    <property type="match status" value="1"/>
</dbReference>
<dbReference type="Gene3D" id="2.40.30.10">
    <property type="entry name" value="Translation factors"/>
    <property type="match status" value="1"/>
</dbReference>
<evidence type="ECO:0000313" key="1">
    <source>
        <dbReference type="EMBL" id="SDH57477.1"/>
    </source>
</evidence>
<dbReference type="Proteomes" id="UP000183263">
    <property type="component" value="Unassembled WGS sequence"/>
</dbReference>
<dbReference type="RefSeq" id="WP_072737641.1">
    <property type="nucleotide sequence ID" value="NZ_CP048813.1"/>
</dbReference>
<reference evidence="1 2" key="1">
    <citation type="submission" date="2016-10" db="EMBL/GenBank/DDBJ databases">
        <authorList>
            <person name="de Groot N.N."/>
        </authorList>
    </citation>
    <scope>NUCLEOTIDE SEQUENCE [LARGE SCALE GENOMIC DNA]</scope>
    <source>
        <strain evidence="1 2">DSM 44892</strain>
    </source>
</reference>
<dbReference type="InterPro" id="IPR007037">
    <property type="entry name" value="SIP_rossman_dom"/>
</dbReference>
<accession>A0A1G8DIJ1</accession>
<gene>
    <name evidence="1" type="ORF">SAMN05444695_102315</name>
</gene>
<evidence type="ECO:0000313" key="2">
    <source>
        <dbReference type="Proteomes" id="UP000183263"/>
    </source>
</evidence>
<dbReference type="EMBL" id="FNDN01000002">
    <property type="protein sequence ID" value="SDH57477.1"/>
    <property type="molecule type" value="Genomic_DNA"/>
</dbReference>
<protein>
    <submittedName>
        <fullName evidence="1">NADPH-dependent ferric siderophore reductase, contains FAD-binding and SIP domains</fullName>
    </submittedName>
</protein>
<dbReference type="AlphaFoldDB" id="A0A1G8DIJ1"/>
<dbReference type="InterPro" id="IPR013113">
    <property type="entry name" value="SIP_FAD-bd"/>
</dbReference>
<dbReference type="CDD" id="cd06193">
    <property type="entry name" value="siderophore_interacting"/>
    <property type="match status" value="1"/>
</dbReference>
<dbReference type="Gene3D" id="3.40.50.80">
    <property type="entry name" value="Nucleotide-binding domain of ferredoxin-NADP reductase (FNR) module"/>
    <property type="match status" value="1"/>
</dbReference>
<keyword evidence="2" id="KW-1185">Reference proteome</keyword>
<proteinExistence type="predicted"/>
<organism evidence="1 2">
    <name type="scientific">Rhodococcus triatomae</name>
    <dbReference type="NCBI Taxonomy" id="300028"/>
    <lineage>
        <taxon>Bacteria</taxon>
        <taxon>Bacillati</taxon>
        <taxon>Actinomycetota</taxon>
        <taxon>Actinomycetes</taxon>
        <taxon>Mycobacteriales</taxon>
        <taxon>Nocardiaceae</taxon>
        <taxon>Rhodococcus</taxon>
    </lineage>
</organism>
<name>A0A1G8DIJ1_9NOCA</name>
<dbReference type="GO" id="GO:0016491">
    <property type="term" value="F:oxidoreductase activity"/>
    <property type="evidence" value="ECO:0007669"/>
    <property type="project" value="InterPro"/>
</dbReference>
<dbReference type="InterPro" id="IPR039261">
    <property type="entry name" value="FNR_nucleotide-bd"/>
</dbReference>
<dbReference type="PANTHER" id="PTHR30157">
    <property type="entry name" value="FERRIC REDUCTASE, NADPH-DEPENDENT"/>
    <property type="match status" value="1"/>
</dbReference>
<dbReference type="Pfam" id="PF04954">
    <property type="entry name" value="SIP"/>
    <property type="match status" value="1"/>
</dbReference>
<dbReference type="SUPFAM" id="SSF63380">
    <property type="entry name" value="Riboflavin synthase domain-like"/>
    <property type="match status" value="1"/>
</dbReference>
<dbReference type="InterPro" id="IPR039374">
    <property type="entry name" value="SIP_fam"/>
</dbReference>
<dbReference type="OrthoDB" id="9814826at2"/>
<dbReference type="PROSITE" id="PS51384">
    <property type="entry name" value="FAD_FR"/>
    <property type="match status" value="1"/>
</dbReference>
<dbReference type="InterPro" id="IPR017927">
    <property type="entry name" value="FAD-bd_FR_type"/>
</dbReference>
<dbReference type="PANTHER" id="PTHR30157:SF0">
    <property type="entry name" value="NADPH-DEPENDENT FERRIC-CHELATE REDUCTASE"/>
    <property type="match status" value="1"/>
</dbReference>
<dbReference type="InterPro" id="IPR017938">
    <property type="entry name" value="Riboflavin_synthase-like_b-brl"/>
</dbReference>
<sequence>MTAIRQGIRELTRTGGAPVTVPVQVVSRTRITSGFDRVVVEGPGLDQYAGPRPADAFKLMIPAQGHAHVEPPVPGPDGMPQWPEGTAVPVLRAFTVRYFDAEARRLTFDVAVHDHGAAAQWLGRVNPGEQVVLTGMRREFWVGDGVVHHLLVADASALPAAAAILESLGDEVAVTAIVQAAAEDDHALLPDRPGAAIHRIVGPAGAGPDCALVEAVSRTAPHPGRTQAWIAAEADAVRAVRRLVRTELGVAADDLHASAYWKSGMSSDTRDATLLTVYRAAMADGVDLTDPAAVADLELGESVS</sequence>